<protein>
    <submittedName>
        <fullName evidence="1">Uncharacterized protein</fullName>
    </submittedName>
</protein>
<dbReference type="Proteomes" id="UP000051952">
    <property type="component" value="Unassembled WGS sequence"/>
</dbReference>
<evidence type="ECO:0000313" key="1">
    <source>
        <dbReference type="EMBL" id="CUG91361.1"/>
    </source>
</evidence>
<reference evidence="2" key="1">
    <citation type="submission" date="2015-09" db="EMBL/GenBank/DDBJ databases">
        <authorList>
            <consortium name="Pathogen Informatics"/>
        </authorList>
    </citation>
    <scope>NUCLEOTIDE SEQUENCE [LARGE SCALE GENOMIC DNA]</scope>
    <source>
        <strain evidence="2">Lake Konstanz</strain>
    </source>
</reference>
<organism evidence="1 2">
    <name type="scientific">Bodo saltans</name>
    <name type="common">Flagellated protozoan</name>
    <dbReference type="NCBI Taxonomy" id="75058"/>
    <lineage>
        <taxon>Eukaryota</taxon>
        <taxon>Discoba</taxon>
        <taxon>Euglenozoa</taxon>
        <taxon>Kinetoplastea</taxon>
        <taxon>Metakinetoplastina</taxon>
        <taxon>Eubodonida</taxon>
        <taxon>Bodonidae</taxon>
        <taxon>Bodo</taxon>
    </lineage>
</organism>
<gene>
    <name evidence="1" type="ORF">BSAL_31500</name>
</gene>
<sequence length="489" mass="52736">MNGDDANALPVADAARRDDTRQLLALAAQAALQTKAVFPPLAMLKALREETVGRIDNLHLRWRLDPAAGFSIQVDVELEDHTVGTALIPSTVWGEYVLRGERSGEEAAANISADGSAQPEDDRATLHNLRGFALQCVIGERPRDVAALEERFNKPPPFSPFPRDGVPKDVFPLLQLSTVFASLSALAKFRNESLLLTCSRTLRPHHDDNSAFDDLRLPTPICVLSPIAAVIVFPETTTVCRTFRAATECFSLSLSRLCTRTLISEELHASGGYPAFSTSAEEEFHVTSTLAPAVAQEVGECGCTVGVTYIPADVGAKKPESRRGFVSAPPPPIAYAKYHTLFTSIKDVQPSILMRGRPPAIGGGSNVGRKWFSLVRSYEVAQLSKLSASDDVEIVAVISPLSMSLTHLVAVCSKLKSEGIRFAFDLASQDCVGSCSQEGGEAHLAPLAIVCGASFVLMPPPRGAQHTSVYNAFLRLEEELVERRGSSFL</sequence>
<accession>A0A0S4JL96</accession>
<evidence type="ECO:0000313" key="2">
    <source>
        <dbReference type="Proteomes" id="UP000051952"/>
    </source>
</evidence>
<proteinExistence type="predicted"/>
<keyword evidence="2" id="KW-1185">Reference proteome</keyword>
<name>A0A0S4JL96_BODSA</name>
<dbReference type="VEuPathDB" id="TriTrypDB:BSAL_31500"/>
<dbReference type="AlphaFoldDB" id="A0A0S4JL96"/>
<dbReference type="EMBL" id="CYKH01001912">
    <property type="protein sequence ID" value="CUG91361.1"/>
    <property type="molecule type" value="Genomic_DNA"/>
</dbReference>